<dbReference type="PANTHER" id="PTHR43133:SF51">
    <property type="entry name" value="RNA POLYMERASE SIGMA FACTOR"/>
    <property type="match status" value="1"/>
</dbReference>
<gene>
    <name evidence="7" type="ORF">H9756_04405</name>
</gene>
<name>A0A9D2T1F1_9FIRM</name>
<keyword evidence="2" id="KW-0805">Transcription regulation</keyword>
<dbReference type="PANTHER" id="PTHR43133">
    <property type="entry name" value="RNA POLYMERASE ECF-TYPE SIGMA FACTO"/>
    <property type="match status" value="1"/>
</dbReference>
<dbReference type="InterPro" id="IPR039425">
    <property type="entry name" value="RNA_pol_sigma-70-like"/>
</dbReference>
<dbReference type="GO" id="GO:0003677">
    <property type="term" value="F:DNA binding"/>
    <property type="evidence" value="ECO:0007669"/>
    <property type="project" value="InterPro"/>
</dbReference>
<dbReference type="Proteomes" id="UP000823895">
    <property type="component" value="Unassembled WGS sequence"/>
</dbReference>
<evidence type="ECO:0000256" key="1">
    <source>
        <dbReference type="ARBA" id="ARBA00010641"/>
    </source>
</evidence>
<evidence type="ECO:0000256" key="3">
    <source>
        <dbReference type="ARBA" id="ARBA00023082"/>
    </source>
</evidence>
<dbReference type="InterPro" id="IPR013324">
    <property type="entry name" value="RNA_pol_sigma_r3/r4-like"/>
</dbReference>
<dbReference type="GO" id="GO:0006352">
    <property type="term" value="P:DNA-templated transcription initiation"/>
    <property type="evidence" value="ECO:0007669"/>
    <property type="project" value="InterPro"/>
</dbReference>
<dbReference type="InterPro" id="IPR014284">
    <property type="entry name" value="RNA_pol_sigma-70_dom"/>
</dbReference>
<reference evidence="7" key="2">
    <citation type="submission" date="2021-04" db="EMBL/GenBank/DDBJ databases">
        <authorList>
            <person name="Gilroy R."/>
        </authorList>
    </citation>
    <scope>NUCLEOTIDE SEQUENCE</scope>
    <source>
        <strain evidence="7">CHK165-2605</strain>
    </source>
</reference>
<comment type="caution">
    <text evidence="7">The sequence shown here is derived from an EMBL/GenBank/DDBJ whole genome shotgun (WGS) entry which is preliminary data.</text>
</comment>
<dbReference type="SUPFAM" id="SSF88946">
    <property type="entry name" value="Sigma2 domain of RNA polymerase sigma factors"/>
    <property type="match status" value="1"/>
</dbReference>
<dbReference type="InterPro" id="IPR013249">
    <property type="entry name" value="RNA_pol_sigma70_r4_t2"/>
</dbReference>
<evidence type="ECO:0000256" key="4">
    <source>
        <dbReference type="ARBA" id="ARBA00023163"/>
    </source>
</evidence>
<protein>
    <submittedName>
        <fullName evidence="7">RNA polymerase sigma factor</fullName>
    </submittedName>
</protein>
<dbReference type="CDD" id="cd06171">
    <property type="entry name" value="Sigma70_r4"/>
    <property type="match status" value="1"/>
</dbReference>
<dbReference type="AlphaFoldDB" id="A0A9D2T1F1"/>
<organism evidence="7 8">
    <name type="scientific">Candidatus Mediterraneibacter gallistercoris</name>
    <dbReference type="NCBI Taxonomy" id="2838671"/>
    <lineage>
        <taxon>Bacteria</taxon>
        <taxon>Bacillati</taxon>
        <taxon>Bacillota</taxon>
        <taxon>Clostridia</taxon>
        <taxon>Lachnospirales</taxon>
        <taxon>Lachnospiraceae</taxon>
        <taxon>Mediterraneibacter</taxon>
    </lineage>
</organism>
<proteinExistence type="inferred from homology"/>
<dbReference type="SUPFAM" id="SSF88659">
    <property type="entry name" value="Sigma3 and sigma4 domains of RNA polymerase sigma factors"/>
    <property type="match status" value="1"/>
</dbReference>
<dbReference type="EMBL" id="DWWI01000093">
    <property type="protein sequence ID" value="HJC42912.1"/>
    <property type="molecule type" value="Genomic_DNA"/>
</dbReference>
<reference evidence="7" key="1">
    <citation type="journal article" date="2021" name="PeerJ">
        <title>Extensive microbial diversity within the chicken gut microbiome revealed by metagenomics and culture.</title>
        <authorList>
            <person name="Gilroy R."/>
            <person name="Ravi A."/>
            <person name="Getino M."/>
            <person name="Pursley I."/>
            <person name="Horton D.L."/>
            <person name="Alikhan N.F."/>
            <person name="Baker D."/>
            <person name="Gharbi K."/>
            <person name="Hall N."/>
            <person name="Watson M."/>
            <person name="Adriaenssens E.M."/>
            <person name="Foster-Nyarko E."/>
            <person name="Jarju S."/>
            <person name="Secka A."/>
            <person name="Antonio M."/>
            <person name="Oren A."/>
            <person name="Chaudhuri R.R."/>
            <person name="La Ragione R."/>
            <person name="Hildebrand F."/>
            <person name="Pallen M.J."/>
        </authorList>
    </citation>
    <scope>NUCLEOTIDE SEQUENCE</scope>
    <source>
        <strain evidence="7">CHK165-2605</strain>
    </source>
</reference>
<dbReference type="InterPro" id="IPR013325">
    <property type="entry name" value="RNA_pol_sigma_r2"/>
</dbReference>
<dbReference type="GO" id="GO:0016987">
    <property type="term" value="F:sigma factor activity"/>
    <property type="evidence" value="ECO:0007669"/>
    <property type="project" value="UniProtKB-KW"/>
</dbReference>
<evidence type="ECO:0000313" key="7">
    <source>
        <dbReference type="EMBL" id="HJC42912.1"/>
    </source>
</evidence>
<dbReference type="Gene3D" id="1.10.1740.10">
    <property type="match status" value="1"/>
</dbReference>
<keyword evidence="4" id="KW-0804">Transcription</keyword>
<dbReference type="InterPro" id="IPR007627">
    <property type="entry name" value="RNA_pol_sigma70_r2"/>
</dbReference>
<evidence type="ECO:0000256" key="2">
    <source>
        <dbReference type="ARBA" id="ARBA00023015"/>
    </source>
</evidence>
<keyword evidence="3" id="KW-0731">Sigma factor</keyword>
<accession>A0A9D2T1F1</accession>
<dbReference type="NCBIfam" id="TIGR02937">
    <property type="entry name" value="sigma70-ECF"/>
    <property type="match status" value="1"/>
</dbReference>
<dbReference type="Pfam" id="PF08281">
    <property type="entry name" value="Sigma70_r4_2"/>
    <property type="match status" value="1"/>
</dbReference>
<dbReference type="InterPro" id="IPR036388">
    <property type="entry name" value="WH-like_DNA-bd_sf"/>
</dbReference>
<evidence type="ECO:0000313" key="8">
    <source>
        <dbReference type="Proteomes" id="UP000823895"/>
    </source>
</evidence>
<evidence type="ECO:0000259" key="6">
    <source>
        <dbReference type="Pfam" id="PF08281"/>
    </source>
</evidence>
<feature type="domain" description="RNA polymerase sigma-70 region 2" evidence="5">
    <location>
        <begin position="24"/>
        <end position="88"/>
    </location>
</feature>
<dbReference type="Gene3D" id="1.10.10.10">
    <property type="entry name" value="Winged helix-like DNA-binding domain superfamily/Winged helix DNA-binding domain"/>
    <property type="match status" value="1"/>
</dbReference>
<feature type="domain" description="RNA polymerase sigma factor 70 region 4 type 2" evidence="6">
    <location>
        <begin position="113"/>
        <end position="165"/>
    </location>
</feature>
<dbReference type="Pfam" id="PF04542">
    <property type="entry name" value="Sigma70_r2"/>
    <property type="match status" value="1"/>
</dbReference>
<sequence>MRQDEELHFARKAMHGNPDAYAWLITRHQEYLYKMAFLYMKNEQDALDLVGVAILKGYQNIRHLKKPQLFRTWITSILINTAKSELKKIVYYEEIDEKHLSDRYQAVSLEERLDLESAIELLPEKYRTAIILKYFSELSVHEISYIMNAPEGTVKAYLSRARNELKNILKEDYFYAD</sequence>
<evidence type="ECO:0000259" key="5">
    <source>
        <dbReference type="Pfam" id="PF04542"/>
    </source>
</evidence>
<comment type="similarity">
    <text evidence="1">Belongs to the sigma-70 factor family. ECF subfamily.</text>
</comment>